<evidence type="ECO:0000313" key="1">
    <source>
        <dbReference type="EMBL" id="EKG22629.1"/>
    </source>
</evidence>
<reference evidence="1 2" key="1">
    <citation type="journal article" date="2012" name="BMC Genomics">
        <title>Tools to kill: Genome of one of the most destructive plant pathogenic fungi Macrophomina phaseolina.</title>
        <authorList>
            <person name="Islam M.S."/>
            <person name="Haque M.S."/>
            <person name="Islam M.M."/>
            <person name="Emdad E.M."/>
            <person name="Halim A."/>
            <person name="Hossen Q.M.M."/>
            <person name="Hossain M.Z."/>
            <person name="Ahmed B."/>
            <person name="Rahim S."/>
            <person name="Rahman M.S."/>
            <person name="Alam M.M."/>
            <person name="Hou S."/>
            <person name="Wan X."/>
            <person name="Saito J.A."/>
            <person name="Alam M."/>
        </authorList>
    </citation>
    <scope>NUCLEOTIDE SEQUENCE [LARGE SCALE GENOMIC DNA]</scope>
    <source>
        <strain evidence="1 2">MS6</strain>
    </source>
</reference>
<name>K2SJN3_MACPH</name>
<proteinExistence type="predicted"/>
<protein>
    <submittedName>
        <fullName evidence="1">Uncharacterized protein</fullName>
    </submittedName>
</protein>
<organism evidence="1 2">
    <name type="scientific">Macrophomina phaseolina (strain MS6)</name>
    <name type="common">Charcoal rot fungus</name>
    <dbReference type="NCBI Taxonomy" id="1126212"/>
    <lineage>
        <taxon>Eukaryota</taxon>
        <taxon>Fungi</taxon>
        <taxon>Dikarya</taxon>
        <taxon>Ascomycota</taxon>
        <taxon>Pezizomycotina</taxon>
        <taxon>Dothideomycetes</taxon>
        <taxon>Dothideomycetes incertae sedis</taxon>
        <taxon>Botryosphaeriales</taxon>
        <taxon>Botryosphaeriaceae</taxon>
        <taxon>Macrophomina</taxon>
    </lineage>
</organism>
<dbReference type="InParanoid" id="K2SJN3"/>
<accession>K2SJN3</accession>
<dbReference type="AlphaFoldDB" id="K2SJN3"/>
<dbReference type="HOGENOM" id="CLU_2729154_0_0_1"/>
<dbReference type="EMBL" id="AHHD01000005">
    <property type="protein sequence ID" value="EKG22629.1"/>
    <property type="molecule type" value="Genomic_DNA"/>
</dbReference>
<comment type="caution">
    <text evidence="1">The sequence shown here is derived from an EMBL/GenBank/DDBJ whole genome shotgun (WGS) entry which is preliminary data.</text>
</comment>
<feature type="non-terminal residue" evidence="1">
    <location>
        <position position="1"/>
    </location>
</feature>
<sequence length="72" mass="7634">NRNSSRSSVDLPLPLSPTIATELPGLTSKVMSLKAGLRESYAKETLRKAMCPLQLTICAAPGLSTTVGCSWN</sequence>
<dbReference type="VEuPathDB" id="FungiDB:MPH_00033"/>
<dbReference type="Proteomes" id="UP000007129">
    <property type="component" value="Unassembled WGS sequence"/>
</dbReference>
<gene>
    <name evidence="1" type="ORF">MPH_00033</name>
</gene>
<evidence type="ECO:0000313" key="2">
    <source>
        <dbReference type="Proteomes" id="UP000007129"/>
    </source>
</evidence>